<evidence type="ECO:0000256" key="2">
    <source>
        <dbReference type="SAM" id="Phobius"/>
    </source>
</evidence>
<evidence type="ECO:0000256" key="1">
    <source>
        <dbReference type="SAM" id="MobiDB-lite"/>
    </source>
</evidence>
<sequence length="207" mass="22156">MSHKRSGLLRGLIIGLIAALLTAAAYGTWLFYRGQLPYDVRWLGGGIVLPAAGAFAVGLVIALAHWAARARSLFLPFTAALYALAAMVLGWIGGHTAFNTIGIGFPVETIDTFLDILKQTASMTASLFLASPDHWRDLTIAAGTALLLTLLRVLRLRRRARLDQGAAAEKPPADQEADYRAPFEPLQAAKPATAPPNLFSPPDRGEA</sequence>
<reference evidence="3" key="2">
    <citation type="submission" date="2020-09" db="EMBL/GenBank/DDBJ databases">
        <authorList>
            <person name="Sun Q."/>
            <person name="Zhou Y."/>
        </authorList>
    </citation>
    <scope>NUCLEOTIDE SEQUENCE</scope>
    <source>
        <strain evidence="3">CGMCC 4.7430</strain>
    </source>
</reference>
<keyword evidence="2" id="KW-1133">Transmembrane helix</keyword>
<keyword evidence="4" id="KW-1185">Reference proteome</keyword>
<dbReference type="EMBL" id="BMNK01000007">
    <property type="protein sequence ID" value="GGP08844.1"/>
    <property type="molecule type" value="Genomic_DNA"/>
</dbReference>
<gene>
    <name evidence="3" type="ORF">GCM10012278_41910</name>
</gene>
<protein>
    <submittedName>
        <fullName evidence="3">Uncharacterized protein</fullName>
    </submittedName>
</protein>
<keyword evidence="2" id="KW-0812">Transmembrane</keyword>
<evidence type="ECO:0000313" key="4">
    <source>
        <dbReference type="Proteomes" id="UP000660745"/>
    </source>
</evidence>
<keyword evidence="2" id="KW-0472">Membrane</keyword>
<feature type="transmembrane region" description="Helical" evidence="2">
    <location>
        <begin position="12"/>
        <end position="32"/>
    </location>
</feature>
<comment type="caution">
    <text evidence="3">The sequence shown here is derived from an EMBL/GenBank/DDBJ whole genome shotgun (WGS) entry which is preliminary data.</text>
</comment>
<feature type="transmembrane region" description="Helical" evidence="2">
    <location>
        <begin position="138"/>
        <end position="154"/>
    </location>
</feature>
<organism evidence="3 4">
    <name type="scientific">Nonomuraea glycinis</name>
    <dbReference type="NCBI Taxonomy" id="2047744"/>
    <lineage>
        <taxon>Bacteria</taxon>
        <taxon>Bacillati</taxon>
        <taxon>Actinomycetota</taxon>
        <taxon>Actinomycetes</taxon>
        <taxon>Streptosporangiales</taxon>
        <taxon>Streptosporangiaceae</taxon>
        <taxon>Nonomuraea</taxon>
    </lineage>
</organism>
<name>A0A918A5W3_9ACTN</name>
<dbReference type="AlphaFoldDB" id="A0A918A5W3"/>
<feature type="compositionally biased region" description="Basic and acidic residues" evidence="1">
    <location>
        <begin position="171"/>
        <end position="181"/>
    </location>
</feature>
<reference evidence="3" key="1">
    <citation type="journal article" date="2014" name="Int. J. Syst. Evol. Microbiol.">
        <title>Complete genome sequence of Corynebacterium casei LMG S-19264T (=DSM 44701T), isolated from a smear-ripened cheese.</title>
        <authorList>
            <consortium name="US DOE Joint Genome Institute (JGI-PGF)"/>
            <person name="Walter F."/>
            <person name="Albersmeier A."/>
            <person name="Kalinowski J."/>
            <person name="Ruckert C."/>
        </authorList>
    </citation>
    <scope>NUCLEOTIDE SEQUENCE</scope>
    <source>
        <strain evidence="3">CGMCC 4.7430</strain>
    </source>
</reference>
<feature type="transmembrane region" description="Helical" evidence="2">
    <location>
        <begin position="44"/>
        <end position="66"/>
    </location>
</feature>
<dbReference type="RefSeq" id="WP_189140369.1">
    <property type="nucleotide sequence ID" value="NZ_BMNK01000007.1"/>
</dbReference>
<evidence type="ECO:0000313" key="3">
    <source>
        <dbReference type="EMBL" id="GGP08844.1"/>
    </source>
</evidence>
<proteinExistence type="predicted"/>
<dbReference type="Proteomes" id="UP000660745">
    <property type="component" value="Unassembled WGS sequence"/>
</dbReference>
<accession>A0A918A5W3</accession>
<feature type="transmembrane region" description="Helical" evidence="2">
    <location>
        <begin position="73"/>
        <end position="92"/>
    </location>
</feature>
<feature type="region of interest" description="Disordered" evidence="1">
    <location>
        <begin position="164"/>
        <end position="207"/>
    </location>
</feature>